<evidence type="ECO:0000256" key="2">
    <source>
        <dbReference type="ARBA" id="ARBA00001933"/>
    </source>
</evidence>
<keyword evidence="14" id="KW-1185">Reference proteome</keyword>
<dbReference type="KEGG" id="abat:CFX1CAM_0198"/>
<dbReference type="Gene3D" id="3.40.50.2000">
    <property type="entry name" value="Glycogen Phosphorylase B"/>
    <property type="match status" value="3"/>
</dbReference>
<organism evidence="13 14">
    <name type="scientific">Candidatus Brevifilum fermentans</name>
    <dbReference type="NCBI Taxonomy" id="1986204"/>
    <lineage>
        <taxon>Bacteria</taxon>
        <taxon>Bacillati</taxon>
        <taxon>Chloroflexota</taxon>
        <taxon>Anaerolineae</taxon>
        <taxon>Anaerolineales</taxon>
        <taxon>Anaerolineaceae</taxon>
        <taxon>Candidatus Brevifilum</taxon>
    </lineage>
</organism>
<comment type="cofactor">
    <cofactor evidence="2">
        <name>pyridoxal 5'-phosphate</name>
        <dbReference type="ChEBI" id="CHEBI:597326"/>
    </cofactor>
</comment>
<evidence type="ECO:0000256" key="8">
    <source>
        <dbReference type="ARBA" id="ARBA00022898"/>
    </source>
</evidence>
<dbReference type="InterPro" id="IPR011834">
    <property type="entry name" value="Agluc_phsphrylas"/>
</dbReference>
<evidence type="ECO:0000256" key="7">
    <source>
        <dbReference type="ARBA" id="ARBA00022679"/>
    </source>
</evidence>
<evidence type="ECO:0000256" key="3">
    <source>
        <dbReference type="ARBA" id="ARBA00006047"/>
    </source>
</evidence>
<evidence type="ECO:0000256" key="9">
    <source>
        <dbReference type="ARBA" id="ARBA00023277"/>
    </source>
</evidence>
<comment type="function">
    <text evidence="10">Phosphorylase is an important allosteric enzyme in carbohydrate metabolism. Enzymes from different sources differ in their regulatory mechanisms and in their natural substrates. However, all known phosphorylases share catalytic and structural properties.</text>
</comment>
<dbReference type="Proteomes" id="UP000195514">
    <property type="component" value="Chromosome I"/>
</dbReference>
<evidence type="ECO:0000259" key="12">
    <source>
        <dbReference type="Pfam" id="PF11897"/>
    </source>
</evidence>
<comment type="catalytic activity">
    <reaction evidence="1">
        <text>[(1-&gt;4)-alpha-D-glucosyl](n) + phosphate = [(1-&gt;4)-alpha-D-glucosyl](n-1) + alpha-D-glucose 1-phosphate</text>
        <dbReference type="Rhea" id="RHEA:41732"/>
        <dbReference type="Rhea" id="RHEA-COMP:9584"/>
        <dbReference type="Rhea" id="RHEA-COMP:9586"/>
        <dbReference type="ChEBI" id="CHEBI:15444"/>
        <dbReference type="ChEBI" id="CHEBI:43474"/>
        <dbReference type="ChEBI" id="CHEBI:58601"/>
        <dbReference type="EC" id="2.4.1.1"/>
    </reaction>
</comment>
<keyword evidence="6 13" id="KW-0328">Glycosyltransferase</keyword>
<dbReference type="PROSITE" id="PS00102">
    <property type="entry name" value="PHOSPHORYLASE"/>
    <property type="match status" value="1"/>
</dbReference>
<evidence type="ECO:0000313" key="13">
    <source>
        <dbReference type="EMBL" id="SMX53264.1"/>
    </source>
</evidence>
<dbReference type="NCBIfam" id="TIGR02094">
    <property type="entry name" value="more_P_ylases"/>
    <property type="match status" value="1"/>
</dbReference>
<comment type="similarity">
    <text evidence="3">Belongs to the glycogen phosphorylase family.</text>
</comment>
<evidence type="ECO:0000256" key="5">
    <source>
        <dbReference type="ARBA" id="ARBA00022533"/>
    </source>
</evidence>
<keyword evidence="9" id="KW-0119">Carbohydrate metabolism</keyword>
<dbReference type="PIRSF" id="PIRSF000460">
    <property type="entry name" value="Pprylas_GlgP"/>
    <property type="match status" value="1"/>
</dbReference>
<dbReference type="PANTHER" id="PTHR42655:SF1">
    <property type="entry name" value="GLYCOGEN PHOSPHORYLASE"/>
    <property type="match status" value="1"/>
</dbReference>
<dbReference type="Pfam" id="PF00343">
    <property type="entry name" value="Phosphorylase"/>
    <property type="match status" value="1"/>
</dbReference>
<dbReference type="EC" id="2.4.1.1" evidence="4"/>
<evidence type="ECO:0000256" key="4">
    <source>
        <dbReference type="ARBA" id="ARBA00012591"/>
    </source>
</evidence>
<evidence type="ECO:0000256" key="11">
    <source>
        <dbReference type="PIRSR" id="PIRSR000460-1"/>
    </source>
</evidence>
<gene>
    <name evidence="13" type="primary">glgP</name>
    <name evidence="13" type="ORF">CFX1CAM_0198</name>
</gene>
<dbReference type="GO" id="GO:0008184">
    <property type="term" value="F:glycogen phosphorylase activity"/>
    <property type="evidence" value="ECO:0007669"/>
    <property type="project" value="InterPro"/>
</dbReference>
<dbReference type="InterPro" id="IPR035090">
    <property type="entry name" value="Pyridoxal_P_attach_site"/>
</dbReference>
<dbReference type="PANTHER" id="PTHR42655">
    <property type="entry name" value="GLYCOGEN PHOSPHORYLASE"/>
    <property type="match status" value="1"/>
</dbReference>
<feature type="domain" description="DUF3417" evidence="12">
    <location>
        <begin position="14"/>
        <end position="123"/>
    </location>
</feature>
<dbReference type="InterPro" id="IPR024517">
    <property type="entry name" value="Glycogen_phosphorylase_DUF3417"/>
</dbReference>
<dbReference type="Pfam" id="PF11897">
    <property type="entry name" value="DUF3417"/>
    <property type="match status" value="1"/>
</dbReference>
<dbReference type="EMBL" id="LT859958">
    <property type="protein sequence ID" value="SMX53264.1"/>
    <property type="molecule type" value="Genomic_DNA"/>
</dbReference>
<evidence type="ECO:0000256" key="6">
    <source>
        <dbReference type="ARBA" id="ARBA00022676"/>
    </source>
</evidence>
<dbReference type="GO" id="GO:0005975">
    <property type="term" value="P:carbohydrate metabolic process"/>
    <property type="evidence" value="ECO:0007669"/>
    <property type="project" value="InterPro"/>
</dbReference>
<dbReference type="GO" id="GO:0030170">
    <property type="term" value="F:pyridoxal phosphate binding"/>
    <property type="evidence" value="ECO:0007669"/>
    <property type="project" value="InterPro"/>
</dbReference>
<dbReference type="SUPFAM" id="SSF53756">
    <property type="entry name" value="UDP-Glycosyltransferase/glycogen phosphorylase"/>
    <property type="match status" value="1"/>
</dbReference>
<dbReference type="OrthoDB" id="9760804at2"/>
<keyword evidence="8 11" id="KW-0663">Pyridoxal phosphate</keyword>
<name>A0A1Y6K0T6_9CHLR</name>
<keyword evidence="5" id="KW-0021">Allosteric enzyme</keyword>
<proteinExistence type="inferred from homology"/>
<dbReference type="InterPro" id="IPR052182">
    <property type="entry name" value="Glycogen/Maltodextrin_Phosph"/>
</dbReference>
<dbReference type="InterPro" id="IPR000811">
    <property type="entry name" value="Glyco_trans_35"/>
</dbReference>
<sequence length="725" mass="83535">MTEIVREKPVKFNLPRRIKGLGDLAYNLWWVWQPEVQRLFKMMDALLWEDSYHNPVVFLRDIERARLDAMINDRYFLDRYDRVMRDFDRYMKENDTWFSTTYPALHEEMVAYFSFEFGLHESLMVYAGGLGILSGDHLKEASDLGIPLVAVGFLYTYGYFSQRISEDGWQEAENVPIDFNALPLVHLLDDAGKPIKIAIDLPGRKVYAQIYELNIGRVKLFLLNTNLGDNSPVDRQLTDKLYISDLELRISQEILLGMGGVSALRALGYAPTAWHMNEGHSAFLTLERALEYIRKGMNFSEATELINKTNIFTTHTPVPAGNDEFPLWLMDKYFSHVWPDLGLSRDAFLDLAKIEQPWGGEAFSMPVLALKLSDFRNGVSELHGQVTRGMWKFLWPDKKEQDVPIGHITNGIHTKTWLARRMGVLFSHYMGADWAEHICDIDFWAKVENIPDDELWAVHKHLKRRLVAYIIDRSRRKWASNKVHPVQTLASGVLLDPYALTIGFARRFATYKRANLIFSDYERLLKIVNNPRMPVQFVFAGKAHPADEPGKLRIQEVYRAVKDARFGGRLAFLEDYDMNVARHLVQGVDVWLNTPRRPREASGTSGMKAGLNGVLNFSILDGWWREGYNGHNGWAIGQDKTLFEDQAAQDEADALSLYETLENEIIPLYYEQRSADNLPSEWIAWMKESIRSLGGQFSMCRMVTEYMTKMYEPAIKNGIDERKGV</sequence>
<keyword evidence="7 13" id="KW-0808">Transferase</keyword>
<reference evidence="14" key="1">
    <citation type="submission" date="2017-05" db="EMBL/GenBank/DDBJ databases">
        <authorList>
            <person name="Kirkegaard R."/>
            <person name="Mcilroy J S."/>
        </authorList>
    </citation>
    <scope>NUCLEOTIDE SEQUENCE [LARGE SCALE GENOMIC DNA]</scope>
</reference>
<dbReference type="AlphaFoldDB" id="A0A1Y6K0T6"/>
<evidence type="ECO:0000256" key="10">
    <source>
        <dbReference type="ARBA" id="ARBA00025174"/>
    </source>
</evidence>
<accession>A0A1Y6K0T6</accession>
<dbReference type="RefSeq" id="WP_087861212.1">
    <property type="nucleotide sequence ID" value="NZ_LT859958.1"/>
</dbReference>
<evidence type="ECO:0000313" key="14">
    <source>
        <dbReference type="Proteomes" id="UP000195514"/>
    </source>
</evidence>
<evidence type="ECO:0000256" key="1">
    <source>
        <dbReference type="ARBA" id="ARBA00001275"/>
    </source>
</evidence>
<feature type="modified residue" description="N6-(pyridoxal phosphate)lysine" evidence="11">
    <location>
        <position position="608"/>
    </location>
</feature>
<protein>
    <recommendedName>
        <fullName evidence="4">glycogen phosphorylase</fullName>
        <ecNumber evidence="4">2.4.1.1</ecNumber>
    </recommendedName>
</protein>